<name>A0ABP6UNM9_9MICO</name>
<sequence>MTIAALDIEGRSALEEAVSTSLAALSGDGAAPTGVEVAQRFEAADVDFGSEEWVDYIDRVQDWLRLNERIEGFLSTKDVLRSLFSSLGHESIVGKVELNGIRLTDEGLEVLSERVARAVDLKEQFFHDLAETNLQTASERWIEAWDEVISEPGMSPIKAKADTWTIQDFVSKARRGRLELNPSYQRGDVWPTKDAQLLIESILRGIPLPSIIVLRPDSVATTPYEVVDGKQRLTSILRFIGAHPSAVSVVKTAAREFPGYELERLFKEDYAAFRREWKKATGTSLSASDERDRQFPFPLARDFGKGSELERLAGKYYHEVQDDFVLVGGSEAQISDLFEGTTDYRVPVIEYLEATPRQIHEVFHLYNKQGKHLNAEEIRNAVHHELDLMRTISVMAGDGPTLEVAAPFLAPVAECVSVVRDSLEEFGISGERYRRSKVAAWTLAMLLSSSTHTDGIVRKLSTSQQINSLLERVHQKNDPMRSESRIRDLVRVFALACDAHRSAPPWSDRFRGGGVNGRWEELQLVGSLLGLAMAAAVLGEQTPVVLRQKADLIHELSLSDAWKRNPKTQTGVQWNFLATVSLGLVEALGVPIKEVDRELRQRFGHSPVAALQQASAVDGGVRQVQRAAIEPGAPVENLVPVSPSERKGDVVARIAANLGRVSPPMSAGSTEPRAIFVMISDYFRLGLEGLGKHEMARGIVERAGLAWHPSFESAGATVTLAGLYAVERAVQSLLRSE</sequence>
<dbReference type="InterPro" id="IPR004919">
    <property type="entry name" value="GmrSD_N"/>
</dbReference>
<accession>A0ABP6UNM9</accession>
<evidence type="ECO:0000313" key="2">
    <source>
        <dbReference type="EMBL" id="GAA3510727.1"/>
    </source>
</evidence>
<dbReference type="RefSeq" id="WP_345044948.1">
    <property type="nucleotide sequence ID" value="NZ_BAABBA010000030.1"/>
</dbReference>
<proteinExistence type="predicted"/>
<protein>
    <recommendedName>
        <fullName evidence="1">GmrSD restriction endonucleases N-terminal domain-containing protein</fullName>
    </recommendedName>
</protein>
<keyword evidence="3" id="KW-1185">Reference proteome</keyword>
<organism evidence="2 3">
    <name type="scientific">Georgenia daeguensis</name>
    <dbReference type="NCBI Taxonomy" id="908355"/>
    <lineage>
        <taxon>Bacteria</taxon>
        <taxon>Bacillati</taxon>
        <taxon>Actinomycetota</taxon>
        <taxon>Actinomycetes</taxon>
        <taxon>Micrococcales</taxon>
        <taxon>Bogoriellaceae</taxon>
        <taxon>Georgenia</taxon>
    </lineage>
</organism>
<dbReference type="PANTHER" id="PTHR39639">
    <property type="entry name" value="CHROMOSOME 16, WHOLE GENOME SHOTGUN SEQUENCE"/>
    <property type="match status" value="1"/>
</dbReference>
<dbReference type="PANTHER" id="PTHR39639:SF1">
    <property type="entry name" value="DUF262 DOMAIN-CONTAINING PROTEIN"/>
    <property type="match status" value="1"/>
</dbReference>
<dbReference type="Proteomes" id="UP001499841">
    <property type="component" value="Unassembled WGS sequence"/>
</dbReference>
<dbReference type="EMBL" id="BAABBA010000030">
    <property type="protein sequence ID" value="GAA3510727.1"/>
    <property type="molecule type" value="Genomic_DNA"/>
</dbReference>
<comment type="caution">
    <text evidence="2">The sequence shown here is derived from an EMBL/GenBank/DDBJ whole genome shotgun (WGS) entry which is preliminary data.</text>
</comment>
<gene>
    <name evidence="2" type="ORF">GCM10022262_38560</name>
</gene>
<evidence type="ECO:0000313" key="3">
    <source>
        <dbReference type="Proteomes" id="UP001499841"/>
    </source>
</evidence>
<evidence type="ECO:0000259" key="1">
    <source>
        <dbReference type="Pfam" id="PF03235"/>
    </source>
</evidence>
<reference evidence="3" key="1">
    <citation type="journal article" date="2019" name="Int. J. Syst. Evol. Microbiol.">
        <title>The Global Catalogue of Microorganisms (GCM) 10K type strain sequencing project: providing services to taxonomists for standard genome sequencing and annotation.</title>
        <authorList>
            <consortium name="The Broad Institute Genomics Platform"/>
            <consortium name="The Broad Institute Genome Sequencing Center for Infectious Disease"/>
            <person name="Wu L."/>
            <person name="Ma J."/>
        </authorList>
    </citation>
    <scope>NUCLEOTIDE SEQUENCE [LARGE SCALE GENOMIC DNA]</scope>
    <source>
        <strain evidence="3">JCM 17459</strain>
    </source>
</reference>
<dbReference type="Pfam" id="PF03235">
    <property type="entry name" value="GmrSD_N"/>
    <property type="match status" value="1"/>
</dbReference>
<feature type="domain" description="GmrSD restriction endonucleases N-terminal" evidence="1">
    <location>
        <begin position="166"/>
        <end position="382"/>
    </location>
</feature>